<evidence type="ECO:0000256" key="3">
    <source>
        <dbReference type="ARBA" id="ARBA00022691"/>
    </source>
</evidence>
<evidence type="ECO:0000256" key="1">
    <source>
        <dbReference type="ARBA" id="ARBA00022603"/>
    </source>
</evidence>
<sequence length="212" mass="23244">MATEQSPDLFWEEHYAAMSPLSNGIPGKILVRFADALTPGKVLELGCGRGDDSVWLAKKGWRVTAVDLSPRALDYAAANAERSGVSGKIAFAQYDLTARFPEGQYDLIVASFLESPLTFDRFSIFRTALEHVTPGGMLLITSHARPPSWSKHADRPFQSAEEAFASLAPSAAEWETVFCDDVSRIMKGPEGQEGEVSDAVIALKRKKQARQR</sequence>
<evidence type="ECO:0000313" key="6">
    <source>
        <dbReference type="Proteomes" id="UP000683497"/>
    </source>
</evidence>
<dbReference type="Proteomes" id="UP000683497">
    <property type="component" value="Chromosome"/>
</dbReference>
<organism evidence="5 6">
    <name type="scientific">Leclercia pneumoniae</name>
    <dbReference type="NCBI Taxonomy" id="2815358"/>
    <lineage>
        <taxon>Bacteria</taxon>
        <taxon>Pseudomonadati</taxon>
        <taxon>Pseudomonadota</taxon>
        <taxon>Gammaproteobacteria</taxon>
        <taxon>Enterobacterales</taxon>
        <taxon>Enterobacteriaceae</taxon>
        <taxon>Leclercia</taxon>
    </lineage>
</organism>
<keyword evidence="1 5" id="KW-0489">Methyltransferase</keyword>
<dbReference type="EMBL" id="CP076838">
    <property type="protein sequence ID" value="QWW79716.1"/>
    <property type="molecule type" value="Genomic_DNA"/>
</dbReference>
<evidence type="ECO:0000259" key="4">
    <source>
        <dbReference type="Pfam" id="PF13649"/>
    </source>
</evidence>
<dbReference type="InterPro" id="IPR029063">
    <property type="entry name" value="SAM-dependent_MTases_sf"/>
</dbReference>
<name>A0ABX8JVJ3_9ENTR</name>
<proteinExistence type="predicted"/>
<dbReference type="GO" id="GO:0032259">
    <property type="term" value="P:methylation"/>
    <property type="evidence" value="ECO:0007669"/>
    <property type="project" value="UniProtKB-KW"/>
</dbReference>
<dbReference type="PANTHER" id="PTHR43464">
    <property type="entry name" value="METHYLTRANSFERASE"/>
    <property type="match status" value="1"/>
</dbReference>
<keyword evidence="3" id="KW-0949">S-adenosyl-L-methionine</keyword>
<gene>
    <name evidence="5" type="ORF">KQ929_00095</name>
</gene>
<dbReference type="Pfam" id="PF13649">
    <property type="entry name" value="Methyltransf_25"/>
    <property type="match status" value="1"/>
</dbReference>
<protein>
    <submittedName>
        <fullName evidence="5">Class I SAM-dependent methyltransferase</fullName>
    </submittedName>
</protein>
<accession>A0ABX8JVJ3</accession>
<evidence type="ECO:0000256" key="2">
    <source>
        <dbReference type="ARBA" id="ARBA00022679"/>
    </source>
</evidence>
<keyword evidence="2" id="KW-0808">Transferase</keyword>
<feature type="domain" description="Methyltransferase" evidence="4">
    <location>
        <begin position="42"/>
        <end position="136"/>
    </location>
</feature>
<reference evidence="5 6" key="1">
    <citation type="submission" date="2021-06" db="EMBL/GenBank/DDBJ databases">
        <title>Leclercia pneumoniae sp. nov.</title>
        <authorList>
            <person name="Hoenemann M."/>
            <person name="Viehweger A."/>
            <person name="Dietze N."/>
        </authorList>
    </citation>
    <scope>NUCLEOTIDE SEQUENCE [LARGE SCALE GENOMIC DNA]</scope>
    <source>
        <strain evidence="6">49125</strain>
    </source>
</reference>
<keyword evidence="6" id="KW-1185">Reference proteome</keyword>
<dbReference type="RefSeq" id="WP_207292614.1">
    <property type="nucleotide sequence ID" value="NZ_CP071383.1"/>
</dbReference>
<dbReference type="CDD" id="cd02440">
    <property type="entry name" value="AdoMet_MTases"/>
    <property type="match status" value="1"/>
</dbReference>
<dbReference type="InterPro" id="IPR041698">
    <property type="entry name" value="Methyltransf_25"/>
</dbReference>
<dbReference type="PANTHER" id="PTHR43464:SF19">
    <property type="entry name" value="UBIQUINONE BIOSYNTHESIS O-METHYLTRANSFERASE, MITOCHONDRIAL"/>
    <property type="match status" value="1"/>
</dbReference>
<dbReference type="Gene3D" id="3.40.50.150">
    <property type="entry name" value="Vaccinia Virus protein VP39"/>
    <property type="match status" value="1"/>
</dbReference>
<dbReference type="GO" id="GO:0008168">
    <property type="term" value="F:methyltransferase activity"/>
    <property type="evidence" value="ECO:0007669"/>
    <property type="project" value="UniProtKB-KW"/>
</dbReference>
<dbReference type="SUPFAM" id="SSF53335">
    <property type="entry name" value="S-adenosyl-L-methionine-dependent methyltransferases"/>
    <property type="match status" value="1"/>
</dbReference>
<evidence type="ECO:0000313" key="5">
    <source>
        <dbReference type="EMBL" id="QWW79716.1"/>
    </source>
</evidence>